<keyword evidence="4 7" id="KW-0862">Zinc</keyword>
<evidence type="ECO:0000256" key="5">
    <source>
        <dbReference type="ARBA" id="ARBA00023002"/>
    </source>
</evidence>
<dbReference type="PROSITE" id="PS00059">
    <property type="entry name" value="ADH_ZINC"/>
    <property type="match status" value="1"/>
</dbReference>
<dbReference type="InterPro" id="IPR002328">
    <property type="entry name" value="ADH_Zn_CS"/>
</dbReference>
<dbReference type="Pfam" id="PF08240">
    <property type="entry name" value="ADH_N"/>
    <property type="match status" value="1"/>
</dbReference>
<dbReference type="SUPFAM" id="SSF51735">
    <property type="entry name" value="NAD(P)-binding Rossmann-fold domains"/>
    <property type="match status" value="1"/>
</dbReference>
<organism evidence="9 10">
    <name type="scientific">Pseudovirgaria hyperparasitica</name>
    <dbReference type="NCBI Taxonomy" id="470096"/>
    <lineage>
        <taxon>Eukaryota</taxon>
        <taxon>Fungi</taxon>
        <taxon>Dikarya</taxon>
        <taxon>Ascomycota</taxon>
        <taxon>Pezizomycotina</taxon>
        <taxon>Dothideomycetes</taxon>
        <taxon>Dothideomycetes incertae sedis</taxon>
        <taxon>Acrospermales</taxon>
        <taxon>Acrospermaceae</taxon>
        <taxon>Pseudovirgaria</taxon>
    </lineage>
</organism>
<dbReference type="AlphaFoldDB" id="A0A6A6W7V3"/>
<name>A0A6A6W7V3_9PEZI</name>
<dbReference type="SUPFAM" id="SSF50129">
    <property type="entry name" value="GroES-like"/>
    <property type="match status" value="1"/>
</dbReference>
<keyword evidence="5" id="KW-0560">Oxidoreductase</keyword>
<dbReference type="PANTHER" id="PTHR42940">
    <property type="entry name" value="ALCOHOL DEHYDROGENASE 1-RELATED"/>
    <property type="match status" value="1"/>
</dbReference>
<dbReference type="InterPro" id="IPR011032">
    <property type="entry name" value="GroES-like_sf"/>
</dbReference>
<evidence type="ECO:0000256" key="7">
    <source>
        <dbReference type="RuleBase" id="RU361277"/>
    </source>
</evidence>
<keyword evidence="6" id="KW-0520">NAD</keyword>
<evidence type="ECO:0000313" key="10">
    <source>
        <dbReference type="Proteomes" id="UP000799437"/>
    </source>
</evidence>
<dbReference type="InterPro" id="IPR036291">
    <property type="entry name" value="NAD(P)-bd_dom_sf"/>
</dbReference>
<dbReference type="FunFam" id="3.40.50.720:FF:000039">
    <property type="entry name" value="Alcohol dehydrogenase AdhP"/>
    <property type="match status" value="1"/>
</dbReference>
<dbReference type="SMART" id="SM00829">
    <property type="entry name" value="PKS_ER"/>
    <property type="match status" value="1"/>
</dbReference>
<dbReference type="Gene3D" id="3.40.50.720">
    <property type="entry name" value="NAD(P)-binding Rossmann-like Domain"/>
    <property type="match status" value="1"/>
</dbReference>
<dbReference type="InterPro" id="IPR013149">
    <property type="entry name" value="ADH-like_C"/>
</dbReference>
<dbReference type="EMBL" id="ML996571">
    <property type="protein sequence ID" value="KAF2758723.1"/>
    <property type="molecule type" value="Genomic_DNA"/>
</dbReference>
<gene>
    <name evidence="9" type="ORF">EJ05DRAFT_500242</name>
</gene>
<accession>A0A6A6W7V3</accession>
<evidence type="ECO:0000256" key="4">
    <source>
        <dbReference type="ARBA" id="ARBA00022833"/>
    </source>
</evidence>
<proteinExistence type="inferred from homology"/>
<protein>
    <submittedName>
        <fullName evidence="9">GroES-like protein</fullName>
    </submittedName>
</protein>
<dbReference type="RefSeq" id="XP_033601174.1">
    <property type="nucleotide sequence ID" value="XM_033746966.1"/>
</dbReference>
<comment type="cofactor">
    <cofactor evidence="1 7">
        <name>Zn(2+)</name>
        <dbReference type="ChEBI" id="CHEBI:29105"/>
    </cofactor>
</comment>
<reference evidence="9" key="1">
    <citation type="journal article" date="2020" name="Stud. Mycol.">
        <title>101 Dothideomycetes genomes: a test case for predicting lifestyles and emergence of pathogens.</title>
        <authorList>
            <person name="Haridas S."/>
            <person name="Albert R."/>
            <person name="Binder M."/>
            <person name="Bloem J."/>
            <person name="Labutti K."/>
            <person name="Salamov A."/>
            <person name="Andreopoulos B."/>
            <person name="Baker S."/>
            <person name="Barry K."/>
            <person name="Bills G."/>
            <person name="Bluhm B."/>
            <person name="Cannon C."/>
            <person name="Castanera R."/>
            <person name="Culley D."/>
            <person name="Daum C."/>
            <person name="Ezra D."/>
            <person name="Gonzalez J."/>
            <person name="Henrissat B."/>
            <person name="Kuo A."/>
            <person name="Liang C."/>
            <person name="Lipzen A."/>
            <person name="Lutzoni F."/>
            <person name="Magnuson J."/>
            <person name="Mondo S."/>
            <person name="Nolan M."/>
            <person name="Ohm R."/>
            <person name="Pangilinan J."/>
            <person name="Park H.-J."/>
            <person name="Ramirez L."/>
            <person name="Alfaro M."/>
            <person name="Sun H."/>
            <person name="Tritt A."/>
            <person name="Yoshinaga Y."/>
            <person name="Zwiers L.-H."/>
            <person name="Turgeon B."/>
            <person name="Goodwin S."/>
            <person name="Spatafora J."/>
            <person name="Crous P."/>
            <person name="Grigoriev I."/>
        </authorList>
    </citation>
    <scope>NUCLEOTIDE SEQUENCE</scope>
    <source>
        <strain evidence="9">CBS 121739</strain>
    </source>
</reference>
<evidence type="ECO:0000313" key="9">
    <source>
        <dbReference type="EMBL" id="KAF2758723.1"/>
    </source>
</evidence>
<comment type="similarity">
    <text evidence="2 7">Belongs to the zinc-containing alcohol dehydrogenase family.</text>
</comment>
<dbReference type="Gene3D" id="3.90.180.10">
    <property type="entry name" value="Medium-chain alcohol dehydrogenases, catalytic domain"/>
    <property type="match status" value="1"/>
</dbReference>
<sequence length="386" mass="40657">MTTNAPPSAPAQDLTVPTECWAGVVDNPGADFVLKVEKVPVPSPAPDQVLLRLNATGLCYSDLHYMLNDLGMGLPCMKDFGVRSPGHEGAGYVVKVGEAVKGWSIGDRAGMKPLWDTCGSCNLCFSGMGPHCAGAVQAGLFVTGTYQQFILAPAKYLNRIPSGVSDYVAGPVMCSASTMYRALANSGLKAGDFACFPGGGGGVGIQGVQLAKAMGFRPVVTDSGADKKKLALEMGAEAFVDFREVEDVPKAVVEACDGIGAHGVFVTAVPSYKQAVAFTGMRPGAVVVCIGLPPEGTSLGADPLKYVFQGLQIKGSLVGDLHDTHMALDFARRGSLKQICEVWPLHRMPEAVDKLREGKVAGRIVIDFNDDAEMTKLWEKQKSTSA</sequence>
<dbReference type="GO" id="GO:0008270">
    <property type="term" value="F:zinc ion binding"/>
    <property type="evidence" value="ECO:0007669"/>
    <property type="project" value="InterPro"/>
</dbReference>
<evidence type="ECO:0000256" key="1">
    <source>
        <dbReference type="ARBA" id="ARBA00001947"/>
    </source>
</evidence>
<dbReference type="OrthoDB" id="1879366at2759"/>
<evidence type="ECO:0000256" key="6">
    <source>
        <dbReference type="ARBA" id="ARBA00023027"/>
    </source>
</evidence>
<dbReference type="PANTHER" id="PTHR42940:SF1">
    <property type="entry name" value="ENOYL REDUCTASE (ER) DOMAIN-CONTAINING PROTEIN"/>
    <property type="match status" value="1"/>
</dbReference>
<evidence type="ECO:0000256" key="3">
    <source>
        <dbReference type="ARBA" id="ARBA00022723"/>
    </source>
</evidence>
<evidence type="ECO:0000256" key="2">
    <source>
        <dbReference type="ARBA" id="ARBA00008072"/>
    </source>
</evidence>
<dbReference type="CDD" id="cd08297">
    <property type="entry name" value="CAD3"/>
    <property type="match status" value="1"/>
</dbReference>
<dbReference type="GeneID" id="54488020"/>
<dbReference type="GO" id="GO:0005737">
    <property type="term" value="C:cytoplasm"/>
    <property type="evidence" value="ECO:0007669"/>
    <property type="project" value="TreeGrafter"/>
</dbReference>
<dbReference type="InterPro" id="IPR013154">
    <property type="entry name" value="ADH-like_N"/>
</dbReference>
<keyword evidence="3 7" id="KW-0479">Metal-binding</keyword>
<feature type="domain" description="Enoyl reductase (ER)" evidence="8">
    <location>
        <begin position="29"/>
        <end position="366"/>
    </location>
</feature>
<evidence type="ECO:0000259" key="8">
    <source>
        <dbReference type="SMART" id="SM00829"/>
    </source>
</evidence>
<dbReference type="Proteomes" id="UP000799437">
    <property type="component" value="Unassembled WGS sequence"/>
</dbReference>
<keyword evidence="10" id="KW-1185">Reference proteome</keyword>
<dbReference type="GO" id="GO:0004022">
    <property type="term" value="F:alcohol dehydrogenase (NAD+) activity"/>
    <property type="evidence" value="ECO:0007669"/>
    <property type="project" value="TreeGrafter"/>
</dbReference>
<dbReference type="InterPro" id="IPR020843">
    <property type="entry name" value="ER"/>
</dbReference>
<dbReference type="Pfam" id="PF00107">
    <property type="entry name" value="ADH_zinc_N"/>
    <property type="match status" value="1"/>
</dbReference>